<proteinExistence type="inferred from homology"/>
<evidence type="ECO:0000256" key="2">
    <source>
        <dbReference type="ARBA" id="ARBA00023027"/>
    </source>
</evidence>
<keyword evidence="2" id="KW-0520">NAD</keyword>
<comment type="similarity">
    <text evidence="1">Belongs to the deoxyhypusine synthase family.</text>
</comment>
<dbReference type="AlphaFoldDB" id="S9US49"/>
<dbReference type="InterPro" id="IPR002773">
    <property type="entry name" value="Deoxyhypusine_synthase"/>
</dbReference>
<dbReference type="PANTHER" id="PTHR11703:SF1">
    <property type="entry name" value="DEOXYHYPUSINE SYNTHASE"/>
    <property type="match status" value="1"/>
</dbReference>
<evidence type="ECO:0000313" key="4">
    <source>
        <dbReference type="Proteomes" id="UP000015354"/>
    </source>
</evidence>
<name>S9US49_9TRYP</name>
<dbReference type="InterPro" id="IPR029035">
    <property type="entry name" value="DHS-like_NAD/FAD-binding_dom"/>
</dbReference>
<dbReference type="SUPFAM" id="SSF52467">
    <property type="entry name" value="DHS-like NAD/FAD-binding domain"/>
    <property type="match status" value="1"/>
</dbReference>
<dbReference type="EMBL" id="ATMH01001989">
    <property type="protein sequence ID" value="EPY33777.1"/>
    <property type="molecule type" value="Genomic_DNA"/>
</dbReference>
<organism evidence="3 4">
    <name type="scientific">Strigomonas culicis</name>
    <dbReference type="NCBI Taxonomy" id="28005"/>
    <lineage>
        <taxon>Eukaryota</taxon>
        <taxon>Discoba</taxon>
        <taxon>Euglenozoa</taxon>
        <taxon>Kinetoplastea</taxon>
        <taxon>Metakinetoplastina</taxon>
        <taxon>Trypanosomatida</taxon>
        <taxon>Trypanosomatidae</taxon>
        <taxon>Strigomonadinae</taxon>
        <taxon>Strigomonas</taxon>
    </lineage>
</organism>
<gene>
    <name evidence="3" type="ORF">STCU_01989</name>
</gene>
<comment type="caution">
    <text evidence="3">The sequence shown here is derived from an EMBL/GenBank/DDBJ whole genome shotgun (WGS) entry which is preliminary data.</text>
</comment>
<dbReference type="Pfam" id="PF01916">
    <property type="entry name" value="DS"/>
    <property type="match status" value="1"/>
</dbReference>
<dbReference type="Gene3D" id="3.40.910.10">
    <property type="entry name" value="Deoxyhypusine synthase"/>
    <property type="match status" value="2"/>
</dbReference>
<evidence type="ECO:0000256" key="1">
    <source>
        <dbReference type="ARBA" id="ARBA00009892"/>
    </source>
</evidence>
<dbReference type="GO" id="GO:0034038">
    <property type="term" value="F:deoxyhypusine synthase activity"/>
    <property type="evidence" value="ECO:0007669"/>
    <property type="project" value="TreeGrafter"/>
</dbReference>
<dbReference type="FunFam" id="3.40.910.10:FF:000010">
    <property type="entry name" value="Deoxyhypusine synthase"/>
    <property type="match status" value="1"/>
</dbReference>
<protein>
    <submittedName>
        <fullName evidence="3">Deoxyhypusine synthase</fullName>
    </submittedName>
</protein>
<evidence type="ECO:0000313" key="3">
    <source>
        <dbReference type="EMBL" id="EPY33777.1"/>
    </source>
</evidence>
<sequence>MASLAQAAVLVHSAATVASPVVIRGVPPTAPLAAIVGGYGALGFQASHLARAVEVGRAMLRPRAPSKVFVIRDGAFVEVPPEDAAGDEEQRLVRPLLFVGMAANLLGTGCRDALRYLLREGVAARPAPEAERERLLQLWPAPTLEARDAAAAAAPPAHASFVGAVVVSGGGIEHDLRQACAALQGELDGAGGYRVGRYSSEDAAGWSPGGAGRFGNVRYDRHPPLFDALMERLVERLLCRQEARRTAYLQQQQQQQQQAPQRVDYTECPWATSPSEVWLLAGVWLRGLLAEVLVQVAALAPADAAARARQAAETTAVYWAAVQGVPLFSPSFADGDIMAYLLPHATPGLQLDLVRDIHALNKMAMRSRSTAMLICGGGSVKHHLCNANLMRNGADLSIFINNGMEFDGSDGGAKPEEALSWGKVRVDGDYVKVQSEVSLVLPLLVAEVFVPAVRARGAAAPPPGS</sequence>
<dbReference type="PANTHER" id="PTHR11703">
    <property type="entry name" value="DEOXYHYPUSINE SYNTHASE"/>
    <property type="match status" value="1"/>
</dbReference>
<dbReference type="Proteomes" id="UP000015354">
    <property type="component" value="Unassembled WGS sequence"/>
</dbReference>
<dbReference type="GO" id="GO:0005737">
    <property type="term" value="C:cytoplasm"/>
    <property type="evidence" value="ECO:0007669"/>
    <property type="project" value="TreeGrafter"/>
</dbReference>
<reference evidence="3 4" key="1">
    <citation type="journal article" date="2013" name="PLoS ONE">
        <title>Predicting the Proteins of Angomonas deanei, Strigomonas culicis and Their Respective Endosymbionts Reveals New Aspects of the Trypanosomatidae Family.</title>
        <authorList>
            <person name="Motta M.C."/>
            <person name="Martins A.C."/>
            <person name="de Souza S.S."/>
            <person name="Catta-Preta C.M."/>
            <person name="Silva R."/>
            <person name="Klein C.C."/>
            <person name="de Almeida L.G."/>
            <person name="de Lima Cunha O."/>
            <person name="Ciapina L.P."/>
            <person name="Brocchi M."/>
            <person name="Colabardini A.C."/>
            <person name="de Araujo Lima B."/>
            <person name="Machado C.R."/>
            <person name="de Almeida Soares C.M."/>
            <person name="Probst C.M."/>
            <person name="de Menezes C.B."/>
            <person name="Thompson C.E."/>
            <person name="Bartholomeu D.C."/>
            <person name="Gradia D.F."/>
            <person name="Pavoni D.P."/>
            <person name="Grisard E.C."/>
            <person name="Fantinatti-Garboggini F."/>
            <person name="Marchini F.K."/>
            <person name="Rodrigues-Luiz G.F."/>
            <person name="Wagner G."/>
            <person name="Goldman G.H."/>
            <person name="Fietto J.L."/>
            <person name="Elias M.C."/>
            <person name="Goldman M.H."/>
            <person name="Sagot M.F."/>
            <person name="Pereira M."/>
            <person name="Stoco P.H."/>
            <person name="de Mendonca-Neto R.P."/>
            <person name="Teixeira S.M."/>
            <person name="Maciel T.E."/>
            <person name="de Oliveira Mendes T.A."/>
            <person name="Urmenyi T.P."/>
            <person name="de Souza W."/>
            <person name="Schenkman S."/>
            <person name="de Vasconcelos A.T."/>
        </authorList>
    </citation>
    <scope>NUCLEOTIDE SEQUENCE [LARGE SCALE GENOMIC DNA]</scope>
</reference>
<accession>S9US49</accession>
<keyword evidence="4" id="KW-1185">Reference proteome</keyword>
<dbReference type="InterPro" id="IPR036982">
    <property type="entry name" value="Deoxyhypusine_synthase_sf"/>
</dbReference>
<dbReference type="OrthoDB" id="294378at2759"/>